<reference evidence="4" key="1">
    <citation type="submission" date="2024-03" db="EMBL/GenBank/DDBJ databases">
        <title>WGS assembly of Saponaria officinalis var. Norfolk2.</title>
        <authorList>
            <person name="Jenkins J."/>
            <person name="Shu S."/>
            <person name="Grimwood J."/>
            <person name="Barry K."/>
            <person name="Goodstein D."/>
            <person name="Schmutz J."/>
            <person name="Leebens-Mack J."/>
            <person name="Osbourn A."/>
        </authorList>
    </citation>
    <scope>NUCLEOTIDE SEQUENCE [LARGE SCALE GENOMIC DNA]</scope>
    <source>
        <strain evidence="4">JIC</strain>
    </source>
</reference>
<dbReference type="PANTHER" id="PTHR36766:SF70">
    <property type="entry name" value="DISEASE RESISTANCE PROTEIN RGA4"/>
    <property type="match status" value="1"/>
</dbReference>
<gene>
    <name evidence="4" type="ORF">RND81_09G048300</name>
</gene>
<dbReference type="GO" id="GO:0006952">
    <property type="term" value="P:defense response"/>
    <property type="evidence" value="ECO:0007669"/>
    <property type="project" value="UniProtKB-KW"/>
</dbReference>
<dbReference type="PANTHER" id="PTHR36766">
    <property type="entry name" value="PLANT BROAD-SPECTRUM MILDEW RESISTANCE PROTEIN RPW8"/>
    <property type="match status" value="1"/>
</dbReference>
<evidence type="ECO:0000256" key="1">
    <source>
        <dbReference type="ARBA" id="ARBA00022737"/>
    </source>
</evidence>
<dbReference type="AlphaFoldDB" id="A0AAW1IGP0"/>
<sequence length="201" mass="22298">MRLQAVLQLESLFVWGIHGELLTSILASSSSTPTLKSLMLGSIELISLSCRNLQLRNISDGMKCLSALETLIIRNCEDLDAWDISVWEGLKSLQMLKIADMPNLQVLPQGITCLTTLQSLSIFNLINLTALPESISGLSQLCSLSIMDCPKLTAVPHSLRGLTSLQTLWIHRCLDLKKRCQQPDGPDWPLIRHIPTLKLTN</sequence>
<name>A0AAW1IGP0_SAPOF</name>
<keyword evidence="5" id="KW-1185">Reference proteome</keyword>
<evidence type="ECO:0000256" key="2">
    <source>
        <dbReference type="ARBA" id="ARBA00022821"/>
    </source>
</evidence>
<proteinExistence type="predicted"/>
<evidence type="ECO:0000259" key="3">
    <source>
        <dbReference type="Pfam" id="PF23598"/>
    </source>
</evidence>
<evidence type="ECO:0000313" key="5">
    <source>
        <dbReference type="Proteomes" id="UP001443914"/>
    </source>
</evidence>
<evidence type="ECO:0000313" key="4">
    <source>
        <dbReference type="EMBL" id="KAK9689274.1"/>
    </source>
</evidence>
<dbReference type="InterPro" id="IPR032675">
    <property type="entry name" value="LRR_dom_sf"/>
</dbReference>
<dbReference type="Gene3D" id="3.80.10.10">
    <property type="entry name" value="Ribonuclease Inhibitor"/>
    <property type="match status" value="1"/>
</dbReference>
<dbReference type="Pfam" id="PF23598">
    <property type="entry name" value="LRR_14"/>
    <property type="match status" value="1"/>
</dbReference>
<accession>A0AAW1IGP0</accession>
<comment type="caution">
    <text evidence="4">The sequence shown here is derived from an EMBL/GenBank/DDBJ whole genome shotgun (WGS) entry which is preliminary data.</text>
</comment>
<dbReference type="Proteomes" id="UP001443914">
    <property type="component" value="Unassembled WGS sequence"/>
</dbReference>
<dbReference type="EMBL" id="JBDFQZ010000009">
    <property type="protein sequence ID" value="KAK9689274.1"/>
    <property type="molecule type" value="Genomic_DNA"/>
</dbReference>
<keyword evidence="2" id="KW-0611">Plant defense</keyword>
<dbReference type="InterPro" id="IPR055414">
    <property type="entry name" value="LRR_R13L4/SHOC2-like"/>
</dbReference>
<feature type="domain" description="Disease resistance R13L4/SHOC-2-like LRR" evidence="3">
    <location>
        <begin position="62"/>
        <end position="173"/>
    </location>
</feature>
<protein>
    <recommendedName>
        <fullName evidence="3">Disease resistance R13L4/SHOC-2-like LRR domain-containing protein</fullName>
    </recommendedName>
</protein>
<organism evidence="4 5">
    <name type="scientific">Saponaria officinalis</name>
    <name type="common">Common soapwort</name>
    <name type="synonym">Lychnis saponaria</name>
    <dbReference type="NCBI Taxonomy" id="3572"/>
    <lineage>
        <taxon>Eukaryota</taxon>
        <taxon>Viridiplantae</taxon>
        <taxon>Streptophyta</taxon>
        <taxon>Embryophyta</taxon>
        <taxon>Tracheophyta</taxon>
        <taxon>Spermatophyta</taxon>
        <taxon>Magnoliopsida</taxon>
        <taxon>eudicotyledons</taxon>
        <taxon>Gunneridae</taxon>
        <taxon>Pentapetalae</taxon>
        <taxon>Caryophyllales</taxon>
        <taxon>Caryophyllaceae</taxon>
        <taxon>Caryophylleae</taxon>
        <taxon>Saponaria</taxon>
    </lineage>
</organism>
<keyword evidence="1" id="KW-0677">Repeat</keyword>
<dbReference type="SUPFAM" id="SSF52047">
    <property type="entry name" value="RNI-like"/>
    <property type="match status" value="1"/>
</dbReference>